<evidence type="ECO:0008006" key="4">
    <source>
        <dbReference type="Google" id="ProtNLM"/>
    </source>
</evidence>
<reference evidence="2 3" key="1">
    <citation type="submission" date="2017-01" db="EMBL/GenBank/DDBJ databases">
        <title>Draft sequence of Acidihalobacter ferrooxidans strain DSM 14175 (strain V8).</title>
        <authorList>
            <person name="Khaleque H.N."/>
            <person name="Ramsay J.P."/>
            <person name="Murphy R.J.T."/>
            <person name="Kaksonen A.H."/>
            <person name="Boxall N.J."/>
            <person name="Watkin E.L.J."/>
        </authorList>
    </citation>
    <scope>NUCLEOTIDE SEQUENCE [LARGE SCALE GENOMIC DNA]</scope>
    <source>
        <strain evidence="2 3">V8</strain>
    </source>
</reference>
<dbReference type="Proteomes" id="UP000243807">
    <property type="component" value="Chromosome"/>
</dbReference>
<organism evidence="2 3">
    <name type="scientific">Acidihalobacter ferrooxydans</name>
    <dbReference type="NCBI Taxonomy" id="1765967"/>
    <lineage>
        <taxon>Bacteria</taxon>
        <taxon>Pseudomonadati</taxon>
        <taxon>Pseudomonadota</taxon>
        <taxon>Gammaproteobacteria</taxon>
        <taxon>Chromatiales</taxon>
        <taxon>Ectothiorhodospiraceae</taxon>
        <taxon>Acidihalobacter</taxon>
    </lineage>
</organism>
<accession>A0A1P8UIY4</accession>
<dbReference type="AlphaFoldDB" id="A0A1P8UIY4"/>
<dbReference type="Pfam" id="PF09720">
    <property type="entry name" value="Unstab_antitox"/>
    <property type="match status" value="1"/>
</dbReference>
<feature type="region of interest" description="Disordered" evidence="1">
    <location>
        <begin position="52"/>
        <end position="72"/>
    </location>
</feature>
<gene>
    <name evidence="2" type="ORF">BW247_12380</name>
</gene>
<evidence type="ECO:0000313" key="3">
    <source>
        <dbReference type="Proteomes" id="UP000243807"/>
    </source>
</evidence>
<sequence length="72" mass="8413">MNISLPLDEMTIEEKLQIMEALWNDLTQHPDQIPPPDWHGKLLADREAAAARGEETFEDWETARQKIEKEIE</sequence>
<proteinExistence type="predicted"/>
<evidence type="ECO:0000313" key="2">
    <source>
        <dbReference type="EMBL" id="APZ43782.1"/>
    </source>
</evidence>
<keyword evidence="3" id="KW-1185">Reference proteome</keyword>
<protein>
    <recommendedName>
        <fullName evidence="4">Addiction module antitoxin RelB</fullName>
    </recommendedName>
</protein>
<dbReference type="OrthoDB" id="291542at2"/>
<dbReference type="STRING" id="1765967.BW247_12380"/>
<dbReference type="EMBL" id="CP019434">
    <property type="protein sequence ID" value="APZ43782.1"/>
    <property type="molecule type" value="Genomic_DNA"/>
</dbReference>
<name>A0A1P8UIY4_9GAMM</name>
<dbReference type="InterPro" id="IPR013406">
    <property type="entry name" value="CHP02574_addiction_mod"/>
</dbReference>
<dbReference type="KEGG" id="afy:BW247_12380"/>
<dbReference type="RefSeq" id="WP_076837412.1">
    <property type="nucleotide sequence ID" value="NZ_CP019434.1"/>
</dbReference>
<evidence type="ECO:0000256" key="1">
    <source>
        <dbReference type="SAM" id="MobiDB-lite"/>
    </source>
</evidence>